<dbReference type="GO" id="GO:0005506">
    <property type="term" value="F:iron ion binding"/>
    <property type="evidence" value="ECO:0007669"/>
    <property type="project" value="InterPro"/>
</dbReference>
<dbReference type="InterPro" id="IPR016208">
    <property type="entry name" value="Ald_Oxase/xanthine_DH-like"/>
</dbReference>
<dbReference type="EMBL" id="JAFBCY010000003">
    <property type="protein sequence ID" value="MBM7852611.1"/>
    <property type="molecule type" value="Genomic_DNA"/>
</dbReference>
<organism evidence="2 5">
    <name type="scientific">Methylopila capsulata</name>
    <dbReference type="NCBI Taxonomy" id="61654"/>
    <lineage>
        <taxon>Bacteria</taxon>
        <taxon>Pseudomonadati</taxon>
        <taxon>Pseudomonadota</taxon>
        <taxon>Alphaproteobacteria</taxon>
        <taxon>Hyphomicrobiales</taxon>
        <taxon>Methylopilaceae</taxon>
        <taxon>Methylopila</taxon>
    </lineage>
</organism>
<reference evidence="2" key="1">
    <citation type="journal article" date="2014" name="Int. J. Syst. Evol. Microbiol.">
        <title>Complete genome sequence of Corynebacterium casei LMG S-19264T (=DSM 44701T), isolated from a smear-ripened cheese.</title>
        <authorList>
            <consortium name="US DOE Joint Genome Institute (JGI-PGF)"/>
            <person name="Walter F."/>
            <person name="Albersmeier A."/>
            <person name="Kalinowski J."/>
            <person name="Ruckert C."/>
        </authorList>
    </citation>
    <scope>NUCLEOTIDE SEQUENCE</scope>
    <source>
        <strain evidence="2">VKM B-1606</strain>
    </source>
</reference>
<keyword evidence="3" id="KW-0560">Oxidoreductase</keyword>
<dbReference type="InterPro" id="IPR008274">
    <property type="entry name" value="AldOxase/xan_DH_MoCoBD1"/>
</dbReference>
<dbReference type="PANTHER" id="PTHR11908:SF123">
    <property type="entry name" value="ALDEHYDE OXIDOREDUCTASE MOLYBDENUM-BINDING SUBUNIT PAOC"/>
    <property type="match status" value="1"/>
</dbReference>
<dbReference type="Proteomes" id="UP001143400">
    <property type="component" value="Unassembled WGS sequence"/>
</dbReference>
<dbReference type="RefSeq" id="WP_204950985.1">
    <property type="nucleotide sequence ID" value="NZ_BSFF01000003.1"/>
</dbReference>
<keyword evidence="4" id="KW-1185">Reference proteome</keyword>
<dbReference type="InterPro" id="IPR046867">
    <property type="entry name" value="AldOxase/xan_DH_MoCoBD2"/>
</dbReference>
<evidence type="ECO:0000313" key="3">
    <source>
        <dbReference type="EMBL" id="MBM7852611.1"/>
    </source>
</evidence>
<accession>A0A9W6MSY2</accession>
<reference evidence="2" key="3">
    <citation type="submission" date="2023-01" db="EMBL/GenBank/DDBJ databases">
        <authorList>
            <person name="Sun Q."/>
            <person name="Evtushenko L."/>
        </authorList>
    </citation>
    <scope>NUCLEOTIDE SEQUENCE</scope>
    <source>
        <strain evidence="2">VKM B-1606</strain>
    </source>
</reference>
<dbReference type="InterPro" id="IPR037165">
    <property type="entry name" value="AldOxase/xan_DH_Mopterin-bd_sf"/>
</dbReference>
<evidence type="ECO:0000313" key="2">
    <source>
        <dbReference type="EMBL" id="GLK56818.1"/>
    </source>
</evidence>
<feature type="domain" description="Aldehyde oxidase/xanthine dehydrogenase a/b hammerhead" evidence="1">
    <location>
        <begin position="24"/>
        <end position="137"/>
    </location>
</feature>
<dbReference type="EC" id="1.17.1.4" evidence="3"/>
<dbReference type="Gene3D" id="3.90.1170.50">
    <property type="entry name" value="Aldehyde oxidase/xanthine dehydrogenase, a/b hammerhead"/>
    <property type="match status" value="1"/>
</dbReference>
<comment type="caution">
    <text evidence="2">The sequence shown here is derived from an EMBL/GenBank/DDBJ whole genome shotgun (WGS) entry which is preliminary data.</text>
</comment>
<dbReference type="AlphaFoldDB" id="A0A9W6MSY2"/>
<dbReference type="InterPro" id="IPR036856">
    <property type="entry name" value="Ald_Oxase/Xan_DH_a/b_sf"/>
</dbReference>
<sequence>MALDISANPIGQPVDRIDGRLKVTGGAPYAYEHRLERAPAYGVIVPATIAKGRVRAIDAAGAEAAPGVLLVMTHRNAPKQPAFGPPRASARFARARPYLGDDRVRHWGEPVAFVVAETFEAARAAAALVTVEYEAETPALGLERHLKAAYAPETINVGMKTDTSEGDFEAAFAAGPVTVDATYHVAQQHHMALEPHAAIASWDGDEVTVRTSAQNVANTRKALAATLEIPLEKVRIMSPYVGGGFGGKLGMRAEVVLAAFGARALKRPVKVAQTRQQVFSNVGHRPEAIQKVRLSATRDGRLTGVSHEVWMQSSPIEEFAEQTASSTRALYGAPSILTRHRLVNLDMQGGEPVRAPGEAPGLLALESAVDELAHKLGLDPVEMRILNDTQIDPEKKVPFSSRKLVECLREGAARFGWSDRPKAPRERRDGPTLIGYGVAAAIRPNYLGPCAATVRVAEDRTVRVRTDMTDIGTGTYTILAQVAAEELGVPLKAVTVELGDSRFPVSPGSGGSWGAASSASAVLDAARKVKAEMARTDEARVFEATGSVKGMRETQSYKDFSQYCFGAHFAEVAVDEDTGEIRLRRMLGAFAAGRILNAKTARSQMIGGMIWGVSSALFEEAVVDPRFGHVVNGDLGEYHVAAHADVPNVDAFFVDEHDDKANPLGAKGVGELGICGAGAAVANAVFNATGVRVREFPITLDKVLIG</sequence>
<dbReference type="GO" id="GO:0004854">
    <property type="term" value="F:xanthine dehydrogenase activity"/>
    <property type="evidence" value="ECO:0007669"/>
    <property type="project" value="UniProtKB-EC"/>
</dbReference>
<dbReference type="Gene3D" id="3.30.365.10">
    <property type="entry name" value="Aldehyde oxidase/xanthine dehydrogenase, molybdopterin binding domain"/>
    <property type="match status" value="4"/>
</dbReference>
<dbReference type="InterPro" id="IPR000674">
    <property type="entry name" value="Ald_Oxase/Xan_DH_a/b"/>
</dbReference>
<name>A0A9W6MSY2_9HYPH</name>
<dbReference type="SUPFAM" id="SSF56003">
    <property type="entry name" value="Molybdenum cofactor-binding domain"/>
    <property type="match status" value="1"/>
</dbReference>
<dbReference type="Pfam" id="PF01315">
    <property type="entry name" value="Ald_Xan_dh_C"/>
    <property type="match status" value="1"/>
</dbReference>
<evidence type="ECO:0000313" key="4">
    <source>
        <dbReference type="Proteomes" id="UP000758856"/>
    </source>
</evidence>
<proteinExistence type="predicted"/>
<evidence type="ECO:0000313" key="5">
    <source>
        <dbReference type="Proteomes" id="UP001143400"/>
    </source>
</evidence>
<dbReference type="SMART" id="SM01008">
    <property type="entry name" value="Ald_Xan_dh_C"/>
    <property type="match status" value="1"/>
</dbReference>
<evidence type="ECO:0000259" key="1">
    <source>
        <dbReference type="SMART" id="SM01008"/>
    </source>
</evidence>
<dbReference type="SUPFAM" id="SSF54665">
    <property type="entry name" value="CO dehydrogenase molybdoprotein N-domain-like"/>
    <property type="match status" value="1"/>
</dbReference>
<dbReference type="EMBL" id="BSFF01000003">
    <property type="protein sequence ID" value="GLK56818.1"/>
    <property type="molecule type" value="Genomic_DNA"/>
</dbReference>
<gene>
    <name evidence="2" type="ORF">GCM10008170_28370</name>
    <name evidence="3" type="ORF">JOD31_002853</name>
</gene>
<dbReference type="PANTHER" id="PTHR11908">
    <property type="entry name" value="XANTHINE DEHYDROGENASE"/>
    <property type="match status" value="1"/>
</dbReference>
<dbReference type="Pfam" id="PF20256">
    <property type="entry name" value="MoCoBD_2"/>
    <property type="match status" value="1"/>
</dbReference>
<reference evidence="3 4" key="2">
    <citation type="submission" date="2021-01" db="EMBL/GenBank/DDBJ databases">
        <title>Genomic Encyclopedia of Type Strains, Phase IV (KMG-IV): sequencing the most valuable type-strain genomes for metagenomic binning, comparative biology and taxonomic classification.</title>
        <authorList>
            <person name="Goeker M."/>
        </authorList>
    </citation>
    <scope>NUCLEOTIDE SEQUENCE [LARGE SCALE GENOMIC DNA]</scope>
    <source>
        <strain evidence="3 4">DSM 6130</strain>
    </source>
</reference>
<protein>
    <submittedName>
        <fullName evidence="2 3">Xanthine dehydrogenase</fullName>
        <ecNumber evidence="3">1.17.1.4</ecNumber>
    </submittedName>
</protein>
<dbReference type="Pfam" id="PF02738">
    <property type="entry name" value="MoCoBD_1"/>
    <property type="match status" value="1"/>
</dbReference>
<dbReference type="Proteomes" id="UP000758856">
    <property type="component" value="Unassembled WGS sequence"/>
</dbReference>